<dbReference type="EMBL" id="JAVFKD010000015">
    <property type="protein sequence ID" value="KAK5988794.1"/>
    <property type="molecule type" value="Genomic_DNA"/>
</dbReference>
<dbReference type="PANTHER" id="PTHR11552:SF78">
    <property type="entry name" value="GLUCOSE-METHANOL-CHOLINE OXIDOREDUCTASE N-TERMINAL DOMAIN-CONTAINING PROTEIN"/>
    <property type="match status" value="1"/>
</dbReference>
<dbReference type="Pfam" id="PF05199">
    <property type="entry name" value="GMC_oxred_C"/>
    <property type="match status" value="1"/>
</dbReference>
<protein>
    <submittedName>
        <fullName evidence="3">Alcohol oxidase</fullName>
    </submittedName>
</protein>
<organism evidence="3 4">
    <name type="scientific">Cladobotryum mycophilum</name>
    <dbReference type="NCBI Taxonomy" id="491253"/>
    <lineage>
        <taxon>Eukaryota</taxon>
        <taxon>Fungi</taxon>
        <taxon>Dikarya</taxon>
        <taxon>Ascomycota</taxon>
        <taxon>Pezizomycotina</taxon>
        <taxon>Sordariomycetes</taxon>
        <taxon>Hypocreomycetidae</taxon>
        <taxon>Hypocreales</taxon>
        <taxon>Hypocreaceae</taxon>
        <taxon>Cladobotryum</taxon>
    </lineage>
</organism>
<dbReference type="PANTHER" id="PTHR11552">
    <property type="entry name" value="GLUCOSE-METHANOL-CHOLINE GMC OXIDOREDUCTASE"/>
    <property type="match status" value="1"/>
</dbReference>
<proteinExistence type="inferred from homology"/>
<evidence type="ECO:0000259" key="2">
    <source>
        <dbReference type="PROSITE" id="PS00624"/>
    </source>
</evidence>
<dbReference type="InterPro" id="IPR000172">
    <property type="entry name" value="GMC_OxRdtase_N"/>
</dbReference>
<dbReference type="Gene3D" id="3.50.50.60">
    <property type="entry name" value="FAD/NAD(P)-binding domain"/>
    <property type="match status" value="1"/>
</dbReference>
<dbReference type="PROSITE" id="PS00624">
    <property type="entry name" value="GMC_OXRED_2"/>
    <property type="match status" value="1"/>
</dbReference>
<accession>A0ABR0S9F5</accession>
<evidence type="ECO:0000313" key="4">
    <source>
        <dbReference type="Proteomes" id="UP001338125"/>
    </source>
</evidence>
<dbReference type="Pfam" id="PF00732">
    <property type="entry name" value="GMC_oxred_N"/>
    <property type="match status" value="1"/>
</dbReference>
<reference evidence="3 4" key="1">
    <citation type="submission" date="2024-01" db="EMBL/GenBank/DDBJ databases">
        <title>Complete genome of Cladobotryum mycophilum ATHUM6906.</title>
        <authorList>
            <person name="Christinaki A.C."/>
            <person name="Myridakis A.I."/>
            <person name="Kouvelis V.N."/>
        </authorList>
    </citation>
    <scope>NUCLEOTIDE SEQUENCE [LARGE SCALE GENOMIC DNA]</scope>
    <source>
        <strain evidence="3 4">ATHUM6906</strain>
    </source>
</reference>
<comment type="caution">
    <text evidence="3">The sequence shown here is derived from an EMBL/GenBank/DDBJ whole genome shotgun (WGS) entry which is preliminary data.</text>
</comment>
<dbReference type="Proteomes" id="UP001338125">
    <property type="component" value="Unassembled WGS sequence"/>
</dbReference>
<feature type="domain" description="Glucose-methanol-choline oxidoreductase N-terminal" evidence="2">
    <location>
        <begin position="276"/>
        <end position="290"/>
    </location>
</feature>
<dbReference type="Gene3D" id="3.30.560.10">
    <property type="entry name" value="Glucose Oxidase, domain 3"/>
    <property type="match status" value="1"/>
</dbReference>
<name>A0ABR0S9F5_9HYPO</name>
<dbReference type="SUPFAM" id="SSF51905">
    <property type="entry name" value="FAD/NAD(P)-binding domain"/>
    <property type="match status" value="1"/>
</dbReference>
<gene>
    <name evidence="3" type="ORF">PT974_10285</name>
</gene>
<comment type="similarity">
    <text evidence="1">Belongs to the GMC oxidoreductase family.</text>
</comment>
<dbReference type="InterPro" id="IPR012132">
    <property type="entry name" value="GMC_OxRdtase"/>
</dbReference>
<evidence type="ECO:0000256" key="1">
    <source>
        <dbReference type="ARBA" id="ARBA00010790"/>
    </source>
</evidence>
<evidence type="ECO:0000313" key="3">
    <source>
        <dbReference type="EMBL" id="KAK5988794.1"/>
    </source>
</evidence>
<keyword evidence="4" id="KW-1185">Reference proteome</keyword>
<sequence length="598" mass="65381">MAILDDIPAELDGVDVIIAGGGTAGCVIAARLSDANPNLSILVIEGGQNNYNDPSIIHPMLCSSHLMPNSKRSILYQAAKEVSVDNRELNVLSGGILGGGSSINLLTYSRAQRQDLDSWNTPGWSAEELIPYMKKLETYHGPGTAETHGNSGPIHITQGTYCAKRSEREFIQAAAKIGWPEVVDLQNLDTNNAVQRNLRYVGLDGRRQDAAHMYLHPRLQDGNRPNLRVLVEHQVVRIVFKQRKAVGVEYRPNPTFRAGAETRTIVARKMVVVSCGALGTPLLLQRSGVGDREILNRAGVEVIADVPGVGRNYMDHHLHVHPYRSSLLPEETVDAALSGRVNIGELIKTNANILGWNVADVTSKLRPSEADVAALGPAFQTAWNRDFKNHPERPIAIITSMNGFPGDPTSVPAAQYISTSTFTTYPYSRGHIHITGPNQDDTIDFRTGFFSDAENVDIKQAMWAYKKQREILRRMDVYRGEYIPGHPPFPAGSDAACVEINEPLEDVSDILYTPEDDAILEQWLRQTVSTTWHSMGTCKMAPLSELGVVDATLGVYGVEGLKVADLSIPPQNVASNTANTAFVVGEKAADIFIKELAP</sequence>
<dbReference type="InterPro" id="IPR036188">
    <property type="entry name" value="FAD/NAD-bd_sf"/>
</dbReference>
<dbReference type="InterPro" id="IPR007867">
    <property type="entry name" value="GMC_OxRtase_C"/>
</dbReference>
<dbReference type="PIRSF" id="PIRSF000137">
    <property type="entry name" value="Alcohol_oxidase"/>
    <property type="match status" value="1"/>
</dbReference>
<dbReference type="SUPFAM" id="SSF54373">
    <property type="entry name" value="FAD-linked reductases, C-terminal domain"/>
    <property type="match status" value="1"/>
</dbReference>